<accession>A0A7S1X6Q5</accession>
<feature type="region of interest" description="Disordered" evidence="2">
    <location>
        <begin position="79"/>
        <end position="121"/>
    </location>
</feature>
<evidence type="ECO:0000256" key="1">
    <source>
        <dbReference type="SAM" id="Coils"/>
    </source>
</evidence>
<gene>
    <name evidence="3" type="ORF">TCHU04912_LOCUS16132</name>
</gene>
<name>A0A7S1X6Q5_9CHLO</name>
<dbReference type="AlphaFoldDB" id="A0A7S1X6Q5"/>
<reference evidence="3" key="1">
    <citation type="submission" date="2021-01" db="EMBL/GenBank/DDBJ databases">
        <authorList>
            <person name="Corre E."/>
            <person name="Pelletier E."/>
            <person name="Niang G."/>
            <person name="Scheremetjew M."/>
            <person name="Finn R."/>
            <person name="Kale V."/>
            <person name="Holt S."/>
            <person name="Cochrane G."/>
            <person name="Meng A."/>
            <person name="Brown T."/>
            <person name="Cohen L."/>
        </authorList>
    </citation>
    <scope>NUCLEOTIDE SEQUENCE</scope>
    <source>
        <strain evidence="3">PLY429</strain>
    </source>
</reference>
<evidence type="ECO:0000256" key="2">
    <source>
        <dbReference type="SAM" id="MobiDB-lite"/>
    </source>
</evidence>
<proteinExistence type="predicted"/>
<organism evidence="3">
    <name type="scientific">Tetraselmis chuii</name>
    <dbReference type="NCBI Taxonomy" id="63592"/>
    <lineage>
        <taxon>Eukaryota</taxon>
        <taxon>Viridiplantae</taxon>
        <taxon>Chlorophyta</taxon>
        <taxon>core chlorophytes</taxon>
        <taxon>Chlorodendrophyceae</taxon>
        <taxon>Chlorodendrales</taxon>
        <taxon>Chlorodendraceae</taxon>
        <taxon>Tetraselmis</taxon>
    </lineage>
</organism>
<protein>
    <submittedName>
        <fullName evidence="3">Uncharacterized protein</fullName>
    </submittedName>
</protein>
<keyword evidence="1" id="KW-0175">Coiled coil</keyword>
<feature type="coiled-coil region" evidence="1">
    <location>
        <begin position="139"/>
        <end position="210"/>
    </location>
</feature>
<sequence length="266" mass="30141">MGERRQQQQQRSRTARDGHDPQQVVAVSSSGMQPGRPLPRQSSQRSGEELRMEDLSKLSSYGPQVSVGEEIRGLFSKALESSAEGGGAEEQRPSVRAAAVQEARREGQQSRSETAAVRLPQAEGELEQQLAATEAQAIKLSMQKEARRLQLEAQEQVEEFERELQEELEQKVAGLLMEKEHKTAEALKLKTELEGRISQLQLMMAQLDDKVSSYAESYDNILFELRKEYSGLVAQQRNELEGINKQRLTEHMFALRRQRQMPVPIR</sequence>
<dbReference type="EMBL" id="HBGG01030915">
    <property type="protein sequence ID" value="CAD9213893.1"/>
    <property type="molecule type" value="Transcribed_RNA"/>
</dbReference>
<feature type="compositionally biased region" description="Basic and acidic residues" evidence="2">
    <location>
        <begin position="46"/>
        <end position="56"/>
    </location>
</feature>
<evidence type="ECO:0000313" key="3">
    <source>
        <dbReference type="EMBL" id="CAD9213893.1"/>
    </source>
</evidence>
<feature type="region of interest" description="Disordered" evidence="2">
    <location>
        <begin position="1"/>
        <end position="63"/>
    </location>
</feature>